<evidence type="ECO:0000313" key="2">
    <source>
        <dbReference type="EMBL" id="ABJ85565.1"/>
    </source>
</evidence>
<reference evidence="2" key="1">
    <citation type="submission" date="2006-10" db="EMBL/GenBank/DDBJ databases">
        <title>Complete sequence of Solibacter usitatus Ellin6076.</title>
        <authorList>
            <consortium name="US DOE Joint Genome Institute"/>
            <person name="Copeland A."/>
            <person name="Lucas S."/>
            <person name="Lapidus A."/>
            <person name="Barry K."/>
            <person name="Detter J.C."/>
            <person name="Glavina del Rio T."/>
            <person name="Hammon N."/>
            <person name="Israni S."/>
            <person name="Dalin E."/>
            <person name="Tice H."/>
            <person name="Pitluck S."/>
            <person name="Thompson L.S."/>
            <person name="Brettin T."/>
            <person name="Bruce D."/>
            <person name="Han C."/>
            <person name="Tapia R."/>
            <person name="Gilna P."/>
            <person name="Schmutz J."/>
            <person name="Larimer F."/>
            <person name="Land M."/>
            <person name="Hauser L."/>
            <person name="Kyrpides N."/>
            <person name="Mikhailova N."/>
            <person name="Janssen P.H."/>
            <person name="Kuske C.R."/>
            <person name="Richardson P."/>
        </authorList>
    </citation>
    <scope>NUCLEOTIDE SEQUENCE</scope>
    <source>
        <strain evidence="2">Ellin6076</strain>
    </source>
</reference>
<dbReference type="PANTHER" id="PTHR43752">
    <property type="entry name" value="BNR/ASP-BOX REPEAT FAMILY PROTEIN"/>
    <property type="match status" value="1"/>
</dbReference>
<sequence precursor="true">MKLFLILAVSASLAAQTSEFVADPMPTPSCHASTIVELASGDLMTAWFGGAGEGRPDVAIWGARRHAGKWQPPVELAREPNIATWNPVLFHSGDGLLWLYYKFGPSPQQWTAARMWSRDDGVTWSKAEHLPAGLYGAIRAKPLVLPKGLIVSGSSVESYNSWAAWVERSTDFGKTWTRHGPIVPPEGGIIQPSVVQVEGDHLRFYARSDKAARICVSDSYDAGITWTPARVTELPNPNSGIDVVRLKDGRYLAVYNHIPRGRTPLNLAISNDGDHWTPLKTLESDPGEYSYPAMIQASDGLIHITYTWRRQKIKHVEVRVK</sequence>
<dbReference type="Gene3D" id="2.120.10.10">
    <property type="match status" value="1"/>
</dbReference>
<dbReference type="InterPro" id="IPR036278">
    <property type="entry name" value="Sialidase_sf"/>
</dbReference>
<dbReference type="PANTHER" id="PTHR43752:SF2">
    <property type="entry name" value="BNR_ASP-BOX REPEAT FAMILY PROTEIN"/>
    <property type="match status" value="1"/>
</dbReference>
<dbReference type="HOGENOM" id="CLU_007128_1_0_0"/>
<feature type="domain" description="Sialidase" evidence="1">
    <location>
        <begin position="41"/>
        <end position="304"/>
    </location>
</feature>
<evidence type="ECO:0000259" key="1">
    <source>
        <dbReference type="Pfam" id="PF13088"/>
    </source>
</evidence>
<dbReference type="InterPro" id="IPR011040">
    <property type="entry name" value="Sialidase"/>
</dbReference>
<dbReference type="AlphaFoldDB" id="Q01XQ0"/>
<dbReference type="CDD" id="cd15482">
    <property type="entry name" value="Sialidase_non-viral"/>
    <property type="match status" value="1"/>
</dbReference>
<name>Q01XQ0_SOLUE</name>
<dbReference type="CAZy" id="GH33">
    <property type="family name" value="Glycoside Hydrolase Family 33"/>
</dbReference>
<dbReference type="EMBL" id="CP000473">
    <property type="protein sequence ID" value="ABJ85565.1"/>
    <property type="molecule type" value="Genomic_DNA"/>
</dbReference>
<dbReference type="eggNOG" id="COG4692">
    <property type="taxonomic scope" value="Bacteria"/>
</dbReference>
<accession>Q01XQ0</accession>
<dbReference type="Pfam" id="PF13088">
    <property type="entry name" value="BNR_2"/>
    <property type="match status" value="1"/>
</dbReference>
<gene>
    <name evidence="2" type="ordered locus">Acid_4606</name>
</gene>
<dbReference type="SUPFAM" id="SSF50939">
    <property type="entry name" value="Sialidases"/>
    <property type="match status" value="1"/>
</dbReference>
<dbReference type="eggNOG" id="COG4409">
    <property type="taxonomic scope" value="Bacteria"/>
</dbReference>
<proteinExistence type="predicted"/>
<organism evidence="2">
    <name type="scientific">Solibacter usitatus (strain Ellin6076)</name>
    <dbReference type="NCBI Taxonomy" id="234267"/>
    <lineage>
        <taxon>Bacteria</taxon>
        <taxon>Pseudomonadati</taxon>
        <taxon>Acidobacteriota</taxon>
        <taxon>Terriglobia</taxon>
        <taxon>Bryobacterales</taxon>
        <taxon>Solibacteraceae</taxon>
        <taxon>Candidatus Solibacter</taxon>
    </lineage>
</organism>
<dbReference type="KEGG" id="sus:Acid_4606"/>
<protein>
    <recommendedName>
        <fullName evidence="1">Sialidase domain-containing protein</fullName>
    </recommendedName>
</protein>
<dbReference type="InParanoid" id="Q01XQ0"/>
<dbReference type="STRING" id="234267.Acid_4606"/>